<keyword evidence="8" id="KW-0472">Membrane</keyword>
<gene>
    <name evidence="10" type="ORF">CK623_04390</name>
</gene>
<comment type="caution">
    <text evidence="10">The sequence shown here is derived from an EMBL/GenBank/DDBJ whole genome shotgun (WGS) entry which is preliminary data.</text>
</comment>
<feature type="region of interest" description="Disordered" evidence="7">
    <location>
        <begin position="1117"/>
        <end position="1145"/>
    </location>
</feature>
<keyword evidence="8" id="KW-1133">Transmembrane helix</keyword>
<keyword evidence="8" id="KW-0812">Transmembrane</keyword>
<evidence type="ECO:0000256" key="6">
    <source>
        <dbReference type="ARBA" id="ARBA00023251"/>
    </source>
</evidence>
<evidence type="ECO:0000256" key="3">
    <source>
        <dbReference type="ARBA" id="ARBA00012865"/>
    </source>
</evidence>
<dbReference type="AlphaFoldDB" id="A0A2A2ASC3"/>
<evidence type="ECO:0000313" key="11">
    <source>
        <dbReference type="Proteomes" id="UP000218644"/>
    </source>
</evidence>
<evidence type="ECO:0000256" key="8">
    <source>
        <dbReference type="SAM" id="Phobius"/>
    </source>
</evidence>
<organism evidence="10 11">
    <name type="scientific">Vandammella animalimorsus</name>
    <dbReference type="NCBI Taxonomy" id="2029117"/>
    <lineage>
        <taxon>Bacteria</taxon>
        <taxon>Pseudomonadati</taxon>
        <taxon>Pseudomonadota</taxon>
        <taxon>Betaproteobacteria</taxon>
        <taxon>Burkholderiales</taxon>
        <taxon>Comamonadaceae</taxon>
        <taxon>Vandammella</taxon>
    </lineage>
</organism>
<evidence type="ECO:0000313" key="10">
    <source>
        <dbReference type="EMBL" id="PAT40621.1"/>
    </source>
</evidence>
<dbReference type="EMBL" id="NSJD01000004">
    <property type="protein sequence ID" value="PAT40621.1"/>
    <property type="molecule type" value="Genomic_DNA"/>
</dbReference>
<dbReference type="Pfam" id="PF00905">
    <property type="entry name" value="Transpeptidase"/>
    <property type="match status" value="1"/>
</dbReference>
<dbReference type="GO" id="GO:0005886">
    <property type="term" value="C:plasma membrane"/>
    <property type="evidence" value="ECO:0007669"/>
    <property type="project" value="TreeGrafter"/>
</dbReference>
<name>A0A2A2ASC3_9BURK</name>
<dbReference type="GO" id="GO:0008800">
    <property type="term" value="F:beta-lactamase activity"/>
    <property type="evidence" value="ECO:0007669"/>
    <property type="project" value="UniProtKB-EC"/>
</dbReference>
<accession>A0A2A2ASC3</accession>
<comment type="similarity">
    <text evidence="2">Belongs to the class-D beta-lactamase family.</text>
</comment>
<dbReference type="InterPro" id="IPR001460">
    <property type="entry name" value="PCN-bd_Tpept"/>
</dbReference>
<dbReference type="PANTHER" id="PTHR30627:SF6">
    <property type="entry name" value="BETA-LACTAMASE YBXI-RELATED"/>
    <property type="match status" value="1"/>
</dbReference>
<evidence type="ECO:0000256" key="4">
    <source>
        <dbReference type="ARBA" id="ARBA00022729"/>
    </source>
</evidence>
<keyword evidence="6" id="KW-0046">Antibiotic resistance</keyword>
<dbReference type="Gene3D" id="3.40.710.10">
    <property type="entry name" value="DD-peptidase/beta-lactamase superfamily"/>
    <property type="match status" value="1"/>
</dbReference>
<dbReference type="GO" id="GO:0046677">
    <property type="term" value="P:response to antibiotic"/>
    <property type="evidence" value="ECO:0007669"/>
    <property type="project" value="UniProtKB-KW"/>
</dbReference>
<dbReference type="GO" id="GO:0008658">
    <property type="term" value="F:penicillin binding"/>
    <property type="evidence" value="ECO:0007669"/>
    <property type="project" value="InterPro"/>
</dbReference>
<evidence type="ECO:0000256" key="1">
    <source>
        <dbReference type="ARBA" id="ARBA00001526"/>
    </source>
</evidence>
<dbReference type="InterPro" id="IPR050515">
    <property type="entry name" value="Beta-lactam/transpept"/>
</dbReference>
<dbReference type="GO" id="GO:0071555">
    <property type="term" value="P:cell wall organization"/>
    <property type="evidence" value="ECO:0007669"/>
    <property type="project" value="TreeGrafter"/>
</dbReference>
<evidence type="ECO:0000256" key="2">
    <source>
        <dbReference type="ARBA" id="ARBA00007898"/>
    </source>
</evidence>
<dbReference type="InterPro" id="IPR012338">
    <property type="entry name" value="Beta-lactam/transpept-like"/>
</dbReference>
<feature type="domain" description="Penicillin-binding protein transpeptidase" evidence="9">
    <location>
        <begin position="860"/>
        <end position="1075"/>
    </location>
</feature>
<keyword evidence="4" id="KW-0732">Signal</keyword>
<keyword evidence="5" id="KW-0378">Hydrolase</keyword>
<dbReference type="Proteomes" id="UP000218644">
    <property type="component" value="Unassembled WGS sequence"/>
</dbReference>
<dbReference type="EC" id="3.5.2.6" evidence="3"/>
<dbReference type="PANTHER" id="PTHR30627">
    <property type="entry name" value="PEPTIDOGLYCAN D,D-TRANSPEPTIDASE"/>
    <property type="match status" value="1"/>
</dbReference>
<proteinExistence type="inferred from homology"/>
<sequence>MTWPSAAGRVAAGMAFSLCAVVFMRACMPVNFPATRASGNSPASMHAEPPLKENTMRFPGLPRAPWPPAVRVLLNLYALPLLLCLLVLVAAVTAAWHMRQWRWQSAAPDMPATAALQQVPAELQGQQVDLPTGAGLWTRQLAGRPLLLVRAAPDQAPRRIHLCQQRTLRQDDPARLYPLALLPDWEALVRRKSGTAAHRHEVARSPLVIGPGHARGMPALLIEGRSPGELTVRASTADAGKGGAASWTLVFGSHSQPGQARKLGLDTWLLWQPLGIDDSSVPASGSLESAWQGFAKAIRVRRIQKGPQALLCEHPSGDLLELTLYTAVSQPGGSPAPGGARLLWQAASGALTGLPVHTARHVFAAAPAPRLEDRVLFEALLAQGLVRTTESGLLDWAPADALRAQRLGQAVPGWESIDFTAPGVAKPLRALHTSDNGRFVLSQMQRHRQQGHWLALRLRAAPGLPQRPEQWQAQVNGQQVPLTSDDMPDATARLFSQLPRGWGPWLRLAAWPEAGAGVAHLQTTLPASWRERVVELLTLGAIQGVDGAALLSSYPACDGSGCQGQADMLWLTRLRITATTLRLRIVPEQRFARLSTRGEFTHIRRQGGRLAWQDRPAATPPAQPQAEVTLLARDGTPLFAAGQPSQRAWELGLTPLVGLSRAHGESLAGVLSRLGAHGHASVQATTTIAPVLQDISQQVLECVGHRQGRWEAAQRQCVGGHAEVPAQRRSALVWLDAENGDILAAAGAPLPAREDAVGDLLAFDRFNPSASALQVPAWQHTGGHAHSPGSTFKLVDALALEQWAMGRPERIALLNGADAAQWNALGKPLSFAMQASCYPSHCPRQRAIRNFRGATPAQYAGQGRFGVAKALEQSVNTWFAWMIERADEAIALQADAQPLGSGALLAQRPLWQIAGRLGFGRSQALDGGLLPPGFAWRPGDRLRTTASAFDDIANAAELRAQAIGQRIQATPLQMAQVAAAIASGRPVTPRLLLALGPAQAAAPAPAAELGLPLGRIRQGMQAVVASGTAASAFSATPGLRQIRGKVHGKTGTAAMRGDSAEMANDNVAWFVGYVEPGALPGQVHPMAFALSVTHSSQLGGNVAQVVAGILETLAAAPAAPAPEPGANGQKAVRDGMQGAKPRRAS</sequence>
<evidence type="ECO:0000256" key="7">
    <source>
        <dbReference type="SAM" id="MobiDB-lite"/>
    </source>
</evidence>
<evidence type="ECO:0000256" key="5">
    <source>
        <dbReference type="ARBA" id="ARBA00022801"/>
    </source>
</evidence>
<dbReference type="SUPFAM" id="SSF56601">
    <property type="entry name" value="beta-lactamase/transpeptidase-like"/>
    <property type="match status" value="1"/>
</dbReference>
<protein>
    <recommendedName>
        <fullName evidence="3">beta-lactamase</fullName>
        <ecNumber evidence="3">3.5.2.6</ecNumber>
    </recommendedName>
</protein>
<evidence type="ECO:0000259" key="9">
    <source>
        <dbReference type="Pfam" id="PF00905"/>
    </source>
</evidence>
<feature type="transmembrane region" description="Helical" evidence="8">
    <location>
        <begin position="76"/>
        <end position="96"/>
    </location>
</feature>
<comment type="catalytic activity">
    <reaction evidence="1">
        <text>a beta-lactam + H2O = a substituted beta-amino acid</text>
        <dbReference type="Rhea" id="RHEA:20401"/>
        <dbReference type="ChEBI" id="CHEBI:15377"/>
        <dbReference type="ChEBI" id="CHEBI:35627"/>
        <dbReference type="ChEBI" id="CHEBI:140347"/>
        <dbReference type="EC" id="3.5.2.6"/>
    </reaction>
</comment>
<reference evidence="10 11" key="1">
    <citation type="submission" date="2017-08" db="EMBL/GenBank/DDBJ databases">
        <title>WGS of Clinical strains of the CDC Group NO-1 linked to zoonotic infections in humans.</title>
        <authorList>
            <person name="Bernier A.-M."/>
            <person name="Bernard K."/>
        </authorList>
    </citation>
    <scope>NUCLEOTIDE SEQUENCE [LARGE SCALE GENOMIC DNA]</scope>
    <source>
        <strain evidence="10 11">NML79-0751</strain>
    </source>
</reference>